<dbReference type="InterPro" id="IPR050448">
    <property type="entry name" value="OpgB/LTA_synthase_biosynth"/>
</dbReference>
<dbReference type="InterPro" id="IPR017850">
    <property type="entry name" value="Alkaline_phosphatase_core_sf"/>
</dbReference>
<reference evidence="10" key="2">
    <citation type="submission" date="2021-04" db="EMBL/GenBank/DDBJ databases">
        <authorList>
            <person name="Gilroy R."/>
        </authorList>
    </citation>
    <scope>NUCLEOTIDE SEQUENCE</scope>
    <source>
        <strain evidence="10">CHK185-5351</strain>
    </source>
</reference>
<keyword evidence="5 8" id="KW-1133">Transmembrane helix</keyword>
<feature type="compositionally biased region" description="Low complexity" evidence="7">
    <location>
        <begin position="710"/>
        <end position="724"/>
    </location>
</feature>
<dbReference type="CDD" id="cd16015">
    <property type="entry name" value="LTA_synthase"/>
    <property type="match status" value="1"/>
</dbReference>
<dbReference type="PANTHER" id="PTHR47371:SF3">
    <property type="entry name" value="PHOSPHOGLYCEROL TRANSFERASE I"/>
    <property type="match status" value="1"/>
</dbReference>
<feature type="transmembrane region" description="Helical" evidence="8">
    <location>
        <begin position="77"/>
        <end position="96"/>
    </location>
</feature>
<protein>
    <submittedName>
        <fullName evidence="10">LTA synthase family protein</fullName>
    </submittedName>
</protein>
<evidence type="ECO:0000313" key="11">
    <source>
        <dbReference type="Proteomes" id="UP000823849"/>
    </source>
</evidence>
<dbReference type="AlphaFoldDB" id="A0A9D2N960"/>
<dbReference type="PANTHER" id="PTHR47371">
    <property type="entry name" value="LIPOTEICHOIC ACID SYNTHASE"/>
    <property type="match status" value="1"/>
</dbReference>
<reference evidence="10" key="1">
    <citation type="journal article" date="2021" name="PeerJ">
        <title>Extensive microbial diversity within the chicken gut microbiome revealed by metagenomics and culture.</title>
        <authorList>
            <person name="Gilroy R."/>
            <person name="Ravi A."/>
            <person name="Getino M."/>
            <person name="Pursley I."/>
            <person name="Horton D.L."/>
            <person name="Alikhan N.F."/>
            <person name="Baker D."/>
            <person name="Gharbi K."/>
            <person name="Hall N."/>
            <person name="Watson M."/>
            <person name="Adriaenssens E.M."/>
            <person name="Foster-Nyarko E."/>
            <person name="Jarju S."/>
            <person name="Secka A."/>
            <person name="Antonio M."/>
            <person name="Oren A."/>
            <person name="Chaudhuri R.R."/>
            <person name="La Ragione R."/>
            <person name="Hildebrand F."/>
            <person name="Pallen M.J."/>
        </authorList>
    </citation>
    <scope>NUCLEOTIDE SEQUENCE</scope>
    <source>
        <strain evidence="10">CHK185-5351</strain>
    </source>
</reference>
<organism evidence="10 11">
    <name type="scientific">Candidatus Fusicatenibacter intestinigallinarum</name>
    <dbReference type="NCBI Taxonomy" id="2838598"/>
    <lineage>
        <taxon>Bacteria</taxon>
        <taxon>Bacillati</taxon>
        <taxon>Bacillota</taxon>
        <taxon>Clostridia</taxon>
        <taxon>Lachnospirales</taxon>
        <taxon>Lachnospiraceae</taxon>
        <taxon>Fusicatenibacter</taxon>
    </lineage>
</organism>
<evidence type="ECO:0000256" key="2">
    <source>
        <dbReference type="ARBA" id="ARBA00004936"/>
    </source>
</evidence>
<dbReference type="GO" id="GO:0005886">
    <property type="term" value="C:plasma membrane"/>
    <property type="evidence" value="ECO:0007669"/>
    <property type="project" value="UniProtKB-SubCell"/>
</dbReference>
<dbReference type="EMBL" id="DWWU01000003">
    <property type="protein sequence ID" value="HJC14313.1"/>
    <property type="molecule type" value="Genomic_DNA"/>
</dbReference>
<evidence type="ECO:0000259" key="9">
    <source>
        <dbReference type="Pfam" id="PF00884"/>
    </source>
</evidence>
<feature type="region of interest" description="Disordered" evidence="7">
    <location>
        <begin position="691"/>
        <end position="752"/>
    </location>
</feature>
<dbReference type="Pfam" id="PF00884">
    <property type="entry name" value="Sulfatase"/>
    <property type="match status" value="1"/>
</dbReference>
<feature type="transmembrane region" description="Helical" evidence="8">
    <location>
        <begin position="34"/>
        <end position="57"/>
    </location>
</feature>
<evidence type="ECO:0000256" key="7">
    <source>
        <dbReference type="SAM" id="MobiDB-lite"/>
    </source>
</evidence>
<name>A0A9D2N960_9FIRM</name>
<dbReference type="SUPFAM" id="SSF53649">
    <property type="entry name" value="Alkaline phosphatase-like"/>
    <property type="match status" value="1"/>
</dbReference>
<comment type="subcellular location">
    <subcellularLocation>
        <location evidence="1">Cell membrane</location>
        <topology evidence="1">Multi-pass membrane protein</topology>
    </subcellularLocation>
</comment>
<evidence type="ECO:0000256" key="1">
    <source>
        <dbReference type="ARBA" id="ARBA00004651"/>
    </source>
</evidence>
<accession>A0A9D2N960</accession>
<evidence type="ECO:0000256" key="4">
    <source>
        <dbReference type="ARBA" id="ARBA00022692"/>
    </source>
</evidence>
<dbReference type="Proteomes" id="UP000823849">
    <property type="component" value="Unassembled WGS sequence"/>
</dbReference>
<keyword evidence="4 8" id="KW-0812">Transmembrane</keyword>
<feature type="transmembrane region" description="Helical" evidence="8">
    <location>
        <begin position="183"/>
        <end position="204"/>
    </location>
</feature>
<evidence type="ECO:0000256" key="6">
    <source>
        <dbReference type="ARBA" id="ARBA00023136"/>
    </source>
</evidence>
<sequence>MKNLKEIIKKGAGRLRRQKPEKVRKELSPACAKALKICNFLSLPLQAVGCCLLYFVIEMLSRRSAVQAWTFMTEKPLVFLYNAFLIFTTFLVVYLFRRRMLVRLIMTFFWLLLGVINCVILSNRVTPFTGPDLKNLSDGATVVTKYMSGGTVVLAFSAIAVVLLFLVWFWFKGPKYRGKIRWYVNIPAIIIGVLLFAGVTNLALERRVLSSYFVNIAFAYEDYGYPYCLAVTLFETGISEPNGYSEELVDQIEESEGEPEENDSVMPNIIFLQLESFFDPATVTYLNLSEDPIPTFHQLMEEYSSGWYRVPVVGAGTANTEFETITGMSLRYFGPGEYPYKSVLQEETCESAPYVLKDLGYSTHAIHNNEANFYARRTVFSRLGFDTFTSEEYMPDISDTTPTGWVKDYILTDEIIKALDSTPDQPDYVYTISVQGHGDYQNEPVLEDPKITVTGAEDKAKNNYAWEYYVNEINEMDQFIKELTDRLAEYDEPTVLVMYGDHLPTMDLEMEDLTNKYLYQTQYVIWDNMGLEKKDMNLSSYQIAAEVMDRVGIHDGTIFRYHQTRKNTKNYQVDLEVLQYDLLYGERYSYDLNGGTPYKRLQMQLGVVPITLTEAKNIGNNTWYFYGENFTASSRVEVNGEMMKTIFLNNSTLMVNDLELHDGDQVTIAQQSNSSTKKVLSRTDPWICQTTVTLTPSVEPEADGTETPSTENTAGAEATEAPPAQDAAGANETESPSAENAAGTDGTEASGT</sequence>
<gene>
    <name evidence="10" type="ORF">H9705_00590</name>
</gene>
<evidence type="ECO:0000313" key="10">
    <source>
        <dbReference type="EMBL" id="HJC14313.1"/>
    </source>
</evidence>
<feature type="transmembrane region" description="Helical" evidence="8">
    <location>
        <begin position="146"/>
        <end position="171"/>
    </location>
</feature>
<keyword evidence="3" id="KW-1003">Cell membrane</keyword>
<dbReference type="Gene3D" id="3.40.720.10">
    <property type="entry name" value="Alkaline Phosphatase, subunit A"/>
    <property type="match status" value="1"/>
</dbReference>
<comment type="caution">
    <text evidence="10">The sequence shown here is derived from an EMBL/GenBank/DDBJ whole genome shotgun (WGS) entry which is preliminary data.</text>
</comment>
<evidence type="ECO:0000256" key="8">
    <source>
        <dbReference type="SAM" id="Phobius"/>
    </source>
</evidence>
<dbReference type="InterPro" id="IPR000917">
    <property type="entry name" value="Sulfatase_N"/>
</dbReference>
<proteinExistence type="predicted"/>
<evidence type="ECO:0000256" key="3">
    <source>
        <dbReference type="ARBA" id="ARBA00022475"/>
    </source>
</evidence>
<feature type="domain" description="Sulfatase N-terminal" evidence="9">
    <location>
        <begin position="267"/>
        <end position="553"/>
    </location>
</feature>
<keyword evidence="6 8" id="KW-0472">Membrane</keyword>
<feature type="transmembrane region" description="Helical" evidence="8">
    <location>
        <begin position="108"/>
        <end position="126"/>
    </location>
</feature>
<comment type="pathway">
    <text evidence="2">Cell wall biogenesis; lipoteichoic acid biosynthesis.</text>
</comment>
<evidence type="ECO:0000256" key="5">
    <source>
        <dbReference type="ARBA" id="ARBA00022989"/>
    </source>
</evidence>